<feature type="transmembrane region" description="Helical" evidence="1">
    <location>
        <begin position="6"/>
        <end position="27"/>
    </location>
</feature>
<dbReference type="Proteomes" id="UP000603457">
    <property type="component" value="Unassembled WGS sequence"/>
</dbReference>
<organism evidence="2 3">
    <name type="scientific">Nostoc spongiaeforme FACHB-130</name>
    <dbReference type="NCBI Taxonomy" id="1357510"/>
    <lineage>
        <taxon>Bacteria</taxon>
        <taxon>Bacillati</taxon>
        <taxon>Cyanobacteriota</taxon>
        <taxon>Cyanophyceae</taxon>
        <taxon>Nostocales</taxon>
        <taxon>Nostocaceae</taxon>
        <taxon>Nostoc</taxon>
    </lineage>
</organism>
<evidence type="ECO:0000313" key="3">
    <source>
        <dbReference type="Proteomes" id="UP000603457"/>
    </source>
</evidence>
<proteinExistence type="predicted"/>
<keyword evidence="1" id="KW-0472">Membrane</keyword>
<keyword evidence="3" id="KW-1185">Reference proteome</keyword>
<keyword evidence="1" id="KW-1133">Transmembrane helix</keyword>
<reference evidence="2 3" key="1">
    <citation type="journal article" date="2020" name="ISME J.">
        <title>Comparative genomics reveals insights into cyanobacterial evolution and habitat adaptation.</title>
        <authorList>
            <person name="Chen M.Y."/>
            <person name="Teng W.K."/>
            <person name="Zhao L."/>
            <person name="Hu C.X."/>
            <person name="Zhou Y.K."/>
            <person name="Han B.P."/>
            <person name="Song L.R."/>
            <person name="Shu W.S."/>
        </authorList>
    </citation>
    <scope>NUCLEOTIDE SEQUENCE [LARGE SCALE GENOMIC DNA]</scope>
    <source>
        <strain evidence="2 3">FACHB-130</strain>
    </source>
</reference>
<dbReference type="RefSeq" id="WP_190969453.1">
    <property type="nucleotide sequence ID" value="NZ_JACJTB010000031.1"/>
</dbReference>
<sequence length="58" mass="6742">MEIWSKLRILLLVVTLGCVVVVFLNALQKQPFKKPKLEEIRSEVYIDELHTTEITSQT</sequence>
<accession>A0ABR8G0I8</accession>
<name>A0ABR8G0I8_9NOSO</name>
<evidence type="ECO:0000256" key="1">
    <source>
        <dbReference type="SAM" id="Phobius"/>
    </source>
</evidence>
<keyword evidence="1" id="KW-0812">Transmembrane</keyword>
<gene>
    <name evidence="2" type="ORF">H6G74_20770</name>
</gene>
<evidence type="ECO:0000313" key="2">
    <source>
        <dbReference type="EMBL" id="MBD2596745.1"/>
    </source>
</evidence>
<protein>
    <submittedName>
        <fullName evidence="2">Uncharacterized protein</fullName>
    </submittedName>
</protein>
<comment type="caution">
    <text evidence="2">The sequence shown here is derived from an EMBL/GenBank/DDBJ whole genome shotgun (WGS) entry which is preliminary data.</text>
</comment>
<dbReference type="EMBL" id="JACJTB010000031">
    <property type="protein sequence ID" value="MBD2596745.1"/>
    <property type="molecule type" value="Genomic_DNA"/>
</dbReference>